<dbReference type="Pfam" id="PF07893">
    <property type="entry name" value="DUF1668"/>
    <property type="match status" value="2"/>
</dbReference>
<proteinExistence type="predicted"/>
<sequence>MEVFPGNEDAAAAVARQAYRKRSVEALVHNPTSYDEWSWQSLPAPPLVPGPADHGYIDNRISGYAAVGESQVWAGVHAEERHLLPGHGERRVEQGLRLGDAVPGARRARTGARALVRLGGRGRRPPRRVGPAYRRSRAVWEGFTASDPEGSHLMKSCVVHLGGGRLCVVRLLEIPQPSCQCYSGKPIRCYAVFTGVEVERCGGQGFRMIRHKSCRYGLGSDKKPVCVL</sequence>
<dbReference type="EnsemblPlants" id="EMT01936">
    <property type="protein sequence ID" value="EMT01936"/>
    <property type="gene ID" value="F775_23048"/>
</dbReference>
<name>N1QU44_AEGTA</name>
<evidence type="ECO:0000313" key="1">
    <source>
        <dbReference type="EnsemblPlants" id="EMT01936"/>
    </source>
</evidence>
<organism evidence="1">
    <name type="scientific">Aegilops tauschii</name>
    <name type="common">Tausch's goatgrass</name>
    <name type="synonym">Aegilops squarrosa</name>
    <dbReference type="NCBI Taxonomy" id="37682"/>
    <lineage>
        <taxon>Eukaryota</taxon>
        <taxon>Viridiplantae</taxon>
        <taxon>Streptophyta</taxon>
        <taxon>Embryophyta</taxon>
        <taxon>Tracheophyta</taxon>
        <taxon>Spermatophyta</taxon>
        <taxon>Magnoliopsida</taxon>
        <taxon>Liliopsida</taxon>
        <taxon>Poales</taxon>
        <taxon>Poaceae</taxon>
        <taxon>BOP clade</taxon>
        <taxon>Pooideae</taxon>
        <taxon>Triticodae</taxon>
        <taxon>Triticeae</taxon>
        <taxon>Triticinae</taxon>
        <taxon>Aegilops</taxon>
    </lineage>
</organism>
<dbReference type="AlphaFoldDB" id="N1QU44"/>
<accession>N1QU44</accession>
<dbReference type="PANTHER" id="PTHR33085">
    <property type="entry name" value="OS12G0113100 PROTEIN-RELATED"/>
    <property type="match status" value="1"/>
</dbReference>
<reference evidence="1" key="1">
    <citation type="submission" date="2015-06" db="UniProtKB">
        <authorList>
            <consortium name="EnsemblPlants"/>
        </authorList>
    </citation>
    <scope>IDENTIFICATION</scope>
</reference>
<dbReference type="InterPro" id="IPR012871">
    <property type="entry name" value="DUF1668_ORYSA"/>
</dbReference>
<protein>
    <submittedName>
        <fullName evidence="1">Uncharacterized protein</fullName>
    </submittedName>
</protein>